<evidence type="ECO:0000256" key="3">
    <source>
        <dbReference type="ARBA" id="ARBA00022475"/>
    </source>
</evidence>
<protein>
    <submittedName>
        <fullName evidence="12">Oligopeptide transport system permease protein</fullName>
    </submittedName>
</protein>
<dbReference type="AlphaFoldDB" id="A0A1T4PRF0"/>
<dbReference type="Proteomes" id="UP000243297">
    <property type="component" value="Unassembled WGS sequence"/>
</dbReference>
<proteinExistence type="inferred from homology"/>
<evidence type="ECO:0000256" key="6">
    <source>
        <dbReference type="ARBA" id="ARBA00022927"/>
    </source>
</evidence>
<evidence type="ECO:0000259" key="11">
    <source>
        <dbReference type="PROSITE" id="PS50928"/>
    </source>
</evidence>
<dbReference type="Pfam" id="PF12911">
    <property type="entry name" value="OppC_N"/>
    <property type="match status" value="1"/>
</dbReference>
<evidence type="ECO:0000256" key="4">
    <source>
        <dbReference type="ARBA" id="ARBA00022692"/>
    </source>
</evidence>
<keyword evidence="13" id="KW-1185">Reference proteome</keyword>
<sequence>MSWFKKNKNDIVETNVIEEVEVKKEDFVFEKASVVEAEGLMKKPLTFWKDAFLRLLQNKFAVGSVIVILLMVTMAIVAPMTSKYDLNKAVSKNQTLVTQLPPRIPFVENLGIFDGTLIKETTEARLATDYQPDEYKIIDRYTRDGVDYVKVKEYTYKIKGLENEYFYFGTDQIGRDIWTRLWYGARISLLIGFYAALIDVLIGVVYGGIAGFYGGSRLDDIMMRITEILYGIPSIVILFILFMFLEPGIVPIAIAIALTGWIGVARMVRAQFLRLRDQEFVLAARTLGASPFRLIMKHLIPNVVAQIVVMASFSIPNAIFYEAFLAFIGIGMNVKTPSLGTMIDNALGTTYGAMTYVYQLIIPCVVLSILMLSINLLANGLRDSLDPRMRGN</sequence>
<dbReference type="InterPro" id="IPR050366">
    <property type="entry name" value="BP-dependent_transpt_permease"/>
</dbReference>
<dbReference type="STRING" id="118967.SAMN02745191_2123"/>
<comment type="subcellular location">
    <subcellularLocation>
        <location evidence="1 10">Cell membrane</location>
        <topology evidence="1 10">Multi-pass membrane protein</topology>
    </subcellularLocation>
</comment>
<dbReference type="EMBL" id="FUWY01000007">
    <property type="protein sequence ID" value="SJZ94125.1"/>
    <property type="molecule type" value="Genomic_DNA"/>
</dbReference>
<evidence type="ECO:0000256" key="9">
    <source>
        <dbReference type="ARBA" id="ARBA00024202"/>
    </source>
</evidence>
<dbReference type="GO" id="GO:0015031">
    <property type="term" value="P:protein transport"/>
    <property type="evidence" value="ECO:0007669"/>
    <property type="project" value="UniProtKB-KW"/>
</dbReference>
<dbReference type="InterPro" id="IPR000515">
    <property type="entry name" value="MetI-like"/>
</dbReference>
<evidence type="ECO:0000256" key="8">
    <source>
        <dbReference type="ARBA" id="ARBA00023136"/>
    </source>
</evidence>
<dbReference type="GO" id="GO:0055085">
    <property type="term" value="P:transmembrane transport"/>
    <property type="evidence" value="ECO:0007669"/>
    <property type="project" value="InterPro"/>
</dbReference>
<evidence type="ECO:0000256" key="1">
    <source>
        <dbReference type="ARBA" id="ARBA00004651"/>
    </source>
</evidence>
<dbReference type="GO" id="GO:0005886">
    <property type="term" value="C:plasma membrane"/>
    <property type="evidence" value="ECO:0007669"/>
    <property type="project" value="UniProtKB-SubCell"/>
</dbReference>
<keyword evidence="6" id="KW-0653">Protein transport</keyword>
<evidence type="ECO:0000256" key="10">
    <source>
        <dbReference type="RuleBase" id="RU363032"/>
    </source>
</evidence>
<keyword evidence="3" id="KW-1003">Cell membrane</keyword>
<gene>
    <name evidence="12" type="ORF">SAMN02745191_2123</name>
</gene>
<feature type="transmembrane region" description="Helical" evidence="10">
    <location>
        <begin position="356"/>
        <end position="378"/>
    </location>
</feature>
<dbReference type="OrthoDB" id="9783218at2"/>
<reference evidence="13" key="1">
    <citation type="submission" date="2017-02" db="EMBL/GenBank/DDBJ databases">
        <authorList>
            <person name="Varghese N."/>
            <person name="Submissions S."/>
        </authorList>
    </citation>
    <scope>NUCLEOTIDE SEQUENCE [LARGE SCALE GENOMIC DNA]</scope>
    <source>
        <strain evidence="13">ATCC 25662</strain>
    </source>
</reference>
<dbReference type="InterPro" id="IPR025966">
    <property type="entry name" value="OppC_N"/>
</dbReference>
<organism evidence="12 13">
    <name type="scientific">Anaerorhabdus furcosa</name>
    <dbReference type="NCBI Taxonomy" id="118967"/>
    <lineage>
        <taxon>Bacteria</taxon>
        <taxon>Bacillati</taxon>
        <taxon>Bacillota</taxon>
        <taxon>Erysipelotrichia</taxon>
        <taxon>Erysipelotrichales</taxon>
        <taxon>Erysipelotrichaceae</taxon>
        <taxon>Anaerorhabdus</taxon>
    </lineage>
</organism>
<dbReference type="RefSeq" id="WP_078712520.1">
    <property type="nucleotide sequence ID" value="NZ_FUWY01000007.1"/>
</dbReference>
<feature type="transmembrane region" description="Helical" evidence="10">
    <location>
        <begin position="187"/>
        <end position="213"/>
    </location>
</feature>
<comment type="similarity">
    <text evidence="9">Belongs to the binding-protein-dependent transport system permease family. OppBC subfamily.</text>
</comment>
<accession>A0A1T4PRF0</accession>
<dbReference type="InterPro" id="IPR035906">
    <property type="entry name" value="MetI-like_sf"/>
</dbReference>
<keyword evidence="2 10" id="KW-0813">Transport</keyword>
<evidence type="ECO:0000256" key="5">
    <source>
        <dbReference type="ARBA" id="ARBA00022856"/>
    </source>
</evidence>
<evidence type="ECO:0000313" key="13">
    <source>
        <dbReference type="Proteomes" id="UP000243297"/>
    </source>
</evidence>
<feature type="transmembrane region" description="Helical" evidence="10">
    <location>
        <begin position="60"/>
        <end position="78"/>
    </location>
</feature>
<feature type="domain" description="ABC transmembrane type-1" evidence="11">
    <location>
        <begin position="185"/>
        <end position="378"/>
    </location>
</feature>
<dbReference type="Pfam" id="PF00528">
    <property type="entry name" value="BPD_transp_1"/>
    <property type="match status" value="1"/>
</dbReference>
<dbReference type="PANTHER" id="PTHR43386">
    <property type="entry name" value="OLIGOPEPTIDE TRANSPORT SYSTEM PERMEASE PROTEIN APPC"/>
    <property type="match status" value="1"/>
</dbReference>
<dbReference type="Gene3D" id="1.10.3720.10">
    <property type="entry name" value="MetI-like"/>
    <property type="match status" value="1"/>
</dbReference>
<evidence type="ECO:0000313" key="12">
    <source>
        <dbReference type="EMBL" id="SJZ94125.1"/>
    </source>
</evidence>
<evidence type="ECO:0000256" key="7">
    <source>
        <dbReference type="ARBA" id="ARBA00022989"/>
    </source>
</evidence>
<dbReference type="SUPFAM" id="SSF161098">
    <property type="entry name" value="MetI-like"/>
    <property type="match status" value="1"/>
</dbReference>
<keyword evidence="8 10" id="KW-0472">Membrane</keyword>
<dbReference type="GO" id="GO:0015833">
    <property type="term" value="P:peptide transport"/>
    <property type="evidence" value="ECO:0007669"/>
    <property type="project" value="UniProtKB-KW"/>
</dbReference>
<feature type="transmembrane region" description="Helical" evidence="10">
    <location>
        <begin position="225"/>
        <end position="243"/>
    </location>
</feature>
<name>A0A1T4PRF0_9FIRM</name>
<keyword evidence="5" id="KW-0571">Peptide transport</keyword>
<dbReference type="PROSITE" id="PS50928">
    <property type="entry name" value="ABC_TM1"/>
    <property type="match status" value="1"/>
</dbReference>
<keyword evidence="7 10" id="KW-1133">Transmembrane helix</keyword>
<feature type="transmembrane region" description="Helical" evidence="10">
    <location>
        <begin position="303"/>
        <end position="330"/>
    </location>
</feature>
<evidence type="ECO:0000256" key="2">
    <source>
        <dbReference type="ARBA" id="ARBA00022448"/>
    </source>
</evidence>
<dbReference type="CDD" id="cd06261">
    <property type="entry name" value="TM_PBP2"/>
    <property type="match status" value="1"/>
</dbReference>
<dbReference type="PANTHER" id="PTHR43386:SF24">
    <property type="entry name" value="OLIGOPEPTIDE TRANSPORT SYSTEM PERMEASE PROTEIN AMID"/>
    <property type="match status" value="1"/>
</dbReference>
<keyword evidence="4 10" id="KW-0812">Transmembrane</keyword>
<feature type="transmembrane region" description="Helical" evidence="10">
    <location>
        <begin position="249"/>
        <end position="268"/>
    </location>
</feature>